<evidence type="ECO:0000259" key="2">
    <source>
        <dbReference type="PROSITE" id="PS51819"/>
    </source>
</evidence>
<dbReference type="Proteomes" id="UP001596174">
    <property type="component" value="Unassembled WGS sequence"/>
</dbReference>
<dbReference type="InterPro" id="IPR018146">
    <property type="entry name" value="Glyoxalase_1_CS"/>
</dbReference>
<dbReference type="InterPro" id="IPR029068">
    <property type="entry name" value="Glyas_Bleomycin-R_OHBP_Dase"/>
</dbReference>
<protein>
    <submittedName>
        <fullName evidence="3">VOC family protein</fullName>
    </submittedName>
</protein>
<dbReference type="PANTHER" id="PTHR36503:SF3">
    <property type="entry name" value="BLR0126 PROTEIN"/>
    <property type="match status" value="1"/>
</dbReference>
<gene>
    <name evidence="3" type="ORF">ACFP3V_28790</name>
</gene>
<accession>A0ABW1G8U4</accession>
<proteinExistence type="predicted"/>
<dbReference type="SUPFAM" id="SSF54593">
    <property type="entry name" value="Glyoxalase/Bleomycin resistance protein/Dihydroxybiphenyl dioxygenase"/>
    <property type="match status" value="1"/>
</dbReference>
<dbReference type="Pfam" id="PF00903">
    <property type="entry name" value="Glyoxalase"/>
    <property type="match status" value="1"/>
</dbReference>
<feature type="domain" description="VOC" evidence="2">
    <location>
        <begin position="1"/>
        <end position="126"/>
    </location>
</feature>
<dbReference type="RefSeq" id="WP_380589708.1">
    <property type="nucleotide sequence ID" value="NZ_JBHSQJ010000147.1"/>
</dbReference>
<comment type="caution">
    <text evidence="3">The sequence shown here is derived from an EMBL/GenBank/DDBJ whole genome shotgun (WGS) entry which is preliminary data.</text>
</comment>
<sequence length="128" mass="13494">MLAQVRVLVDDFAKSFAFYEQVLGLTAQEGQDGSGPYACFKAPGSTDLALFDRALMAGAVGATAGERGTADHVVLVLRVEDVDRVHAEAVARGAQPASEPADQPAWGMRVAHVRAPEGTLVEFCSYGD</sequence>
<dbReference type="EMBL" id="JBHSQJ010000147">
    <property type="protein sequence ID" value="MFC5911190.1"/>
    <property type="molecule type" value="Genomic_DNA"/>
</dbReference>
<evidence type="ECO:0000313" key="3">
    <source>
        <dbReference type="EMBL" id="MFC5911190.1"/>
    </source>
</evidence>
<dbReference type="PROSITE" id="PS00934">
    <property type="entry name" value="GLYOXALASE_I_1"/>
    <property type="match status" value="1"/>
</dbReference>
<keyword evidence="4" id="KW-1185">Reference proteome</keyword>
<dbReference type="InterPro" id="IPR004360">
    <property type="entry name" value="Glyas_Fos-R_dOase_dom"/>
</dbReference>
<evidence type="ECO:0000256" key="1">
    <source>
        <dbReference type="ARBA" id="ARBA00022723"/>
    </source>
</evidence>
<evidence type="ECO:0000313" key="4">
    <source>
        <dbReference type="Proteomes" id="UP001596174"/>
    </source>
</evidence>
<dbReference type="Gene3D" id="3.10.180.10">
    <property type="entry name" value="2,3-Dihydroxybiphenyl 1,2-Dioxygenase, domain 1"/>
    <property type="match status" value="1"/>
</dbReference>
<reference evidence="4" key="1">
    <citation type="journal article" date="2019" name="Int. J. Syst. Evol. Microbiol.">
        <title>The Global Catalogue of Microorganisms (GCM) 10K type strain sequencing project: providing services to taxonomists for standard genome sequencing and annotation.</title>
        <authorList>
            <consortium name="The Broad Institute Genomics Platform"/>
            <consortium name="The Broad Institute Genome Sequencing Center for Infectious Disease"/>
            <person name="Wu L."/>
            <person name="Ma J."/>
        </authorList>
    </citation>
    <scope>NUCLEOTIDE SEQUENCE [LARGE SCALE GENOMIC DNA]</scope>
    <source>
        <strain evidence="4">JCM 4816</strain>
    </source>
</reference>
<dbReference type="InterPro" id="IPR037523">
    <property type="entry name" value="VOC_core"/>
</dbReference>
<dbReference type="PANTHER" id="PTHR36503">
    <property type="entry name" value="BLR2520 PROTEIN"/>
    <property type="match status" value="1"/>
</dbReference>
<organism evidence="3 4">
    <name type="scientific">Streptacidiphilus monticola</name>
    <dbReference type="NCBI Taxonomy" id="2161674"/>
    <lineage>
        <taxon>Bacteria</taxon>
        <taxon>Bacillati</taxon>
        <taxon>Actinomycetota</taxon>
        <taxon>Actinomycetes</taxon>
        <taxon>Kitasatosporales</taxon>
        <taxon>Streptomycetaceae</taxon>
        <taxon>Streptacidiphilus</taxon>
    </lineage>
</organism>
<name>A0ABW1G8U4_9ACTN</name>
<keyword evidence="1" id="KW-0479">Metal-binding</keyword>
<dbReference type="PROSITE" id="PS51819">
    <property type="entry name" value="VOC"/>
    <property type="match status" value="1"/>
</dbReference>